<evidence type="ECO:0000313" key="2">
    <source>
        <dbReference type="EMBL" id="MBD1382302.1"/>
    </source>
</evidence>
<protein>
    <submittedName>
        <fullName evidence="2">MBL fold metallo-hydrolase</fullName>
    </submittedName>
</protein>
<accession>A0A926NQS3</accession>
<dbReference type="Gene3D" id="3.60.15.10">
    <property type="entry name" value="Ribonuclease Z/Hydroxyacylglutathione hydrolase-like"/>
    <property type="match status" value="1"/>
</dbReference>
<feature type="domain" description="Metallo-beta-lactamase" evidence="1">
    <location>
        <begin position="34"/>
        <end position="242"/>
    </location>
</feature>
<dbReference type="Pfam" id="PF00753">
    <property type="entry name" value="Lactamase_B"/>
    <property type="match status" value="1"/>
</dbReference>
<dbReference type="PANTHER" id="PTHR42951:SF17">
    <property type="entry name" value="METALLO-BETA-LACTAMASE DOMAIN-CONTAINING PROTEIN"/>
    <property type="match status" value="1"/>
</dbReference>
<dbReference type="AlphaFoldDB" id="A0A926NQS3"/>
<evidence type="ECO:0000259" key="1">
    <source>
        <dbReference type="SMART" id="SM00849"/>
    </source>
</evidence>
<dbReference type="CDD" id="cd07721">
    <property type="entry name" value="yflN-like_MBL-fold"/>
    <property type="match status" value="1"/>
</dbReference>
<proteinExistence type="predicted"/>
<reference evidence="2" key="1">
    <citation type="submission" date="2020-09" db="EMBL/GenBank/DDBJ databases">
        <title>A novel bacterium of genus Bacillus, isolated from South China Sea.</title>
        <authorList>
            <person name="Huang H."/>
            <person name="Mo K."/>
            <person name="Hu Y."/>
        </authorList>
    </citation>
    <scope>NUCLEOTIDE SEQUENCE</scope>
    <source>
        <strain evidence="2">IB182487</strain>
    </source>
</reference>
<gene>
    <name evidence="2" type="ORF">IC621_18950</name>
</gene>
<dbReference type="SUPFAM" id="SSF56281">
    <property type="entry name" value="Metallo-hydrolase/oxidoreductase"/>
    <property type="match status" value="1"/>
</dbReference>
<dbReference type="InterPro" id="IPR050855">
    <property type="entry name" value="NDM-1-like"/>
</dbReference>
<sequence>MDKEVEDSYIPVTSVTSKIGRDVGKGLYCLPIQIVNIVFVTTKTGFVLVDAGMPQSADVIVEAAKKHYGKHVKPEAILLTHGHFDHVGALEELLEIWDVPVYAHDMEIPYLNGEADYPPPDPSVDGGLVTEMSVFFPHKGINISSHLQPLPADGSIPGMPEWKWVYTPGHTPGHVSFFRETDRALIAGDAFVTVKQESLYKVITQKQEISGPPKYFTVDWDLAFQSVKVLQQLNPQTAITGHGIPMCGNELQQELLRLVRDFDEIALPEKNTK</sequence>
<dbReference type="SMART" id="SM00849">
    <property type="entry name" value="Lactamase_B"/>
    <property type="match status" value="1"/>
</dbReference>
<dbReference type="EMBL" id="JACXAI010000028">
    <property type="protein sequence ID" value="MBD1382302.1"/>
    <property type="molecule type" value="Genomic_DNA"/>
</dbReference>
<comment type="caution">
    <text evidence="2">The sequence shown here is derived from an EMBL/GenBank/DDBJ whole genome shotgun (WGS) entry which is preliminary data.</text>
</comment>
<dbReference type="InterPro" id="IPR001279">
    <property type="entry name" value="Metallo-B-lactamas"/>
</dbReference>
<keyword evidence="3" id="KW-1185">Reference proteome</keyword>
<evidence type="ECO:0000313" key="3">
    <source>
        <dbReference type="Proteomes" id="UP000626844"/>
    </source>
</evidence>
<name>A0A926NQS3_9BACI</name>
<dbReference type="Proteomes" id="UP000626844">
    <property type="component" value="Unassembled WGS sequence"/>
</dbReference>
<dbReference type="InterPro" id="IPR036866">
    <property type="entry name" value="RibonucZ/Hydroxyglut_hydro"/>
</dbReference>
<dbReference type="RefSeq" id="WP_191160357.1">
    <property type="nucleotide sequence ID" value="NZ_JACXAI010000028.1"/>
</dbReference>
<dbReference type="PANTHER" id="PTHR42951">
    <property type="entry name" value="METALLO-BETA-LACTAMASE DOMAIN-CONTAINING"/>
    <property type="match status" value="1"/>
</dbReference>
<organism evidence="2 3">
    <name type="scientific">Metabacillus arenae</name>
    <dbReference type="NCBI Taxonomy" id="2771434"/>
    <lineage>
        <taxon>Bacteria</taxon>
        <taxon>Bacillati</taxon>
        <taxon>Bacillota</taxon>
        <taxon>Bacilli</taxon>
        <taxon>Bacillales</taxon>
        <taxon>Bacillaceae</taxon>
        <taxon>Metabacillus</taxon>
    </lineage>
</organism>